<comment type="caution">
    <text evidence="2">The sequence shown here is derived from an EMBL/GenBank/DDBJ whole genome shotgun (WGS) entry which is preliminary data.</text>
</comment>
<dbReference type="EMBL" id="QJSP01000003">
    <property type="protein sequence ID" value="PYE19474.1"/>
    <property type="molecule type" value="Genomic_DNA"/>
</dbReference>
<dbReference type="InterPro" id="IPR036390">
    <property type="entry name" value="WH_DNA-bd_sf"/>
</dbReference>
<organism evidence="2 3">
    <name type="scientific">Williamsia limnetica</name>
    <dbReference type="NCBI Taxonomy" id="882452"/>
    <lineage>
        <taxon>Bacteria</taxon>
        <taxon>Bacillati</taxon>
        <taxon>Actinomycetota</taxon>
        <taxon>Actinomycetes</taxon>
        <taxon>Mycobacteriales</taxon>
        <taxon>Nocardiaceae</taxon>
        <taxon>Williamsia</taxon>
    </lineage>
</organism>
<evidence type="ECO:0000313" key="3">
    <source>
        <dbReference type="Proteomes" id="UP000247591"/>
    </source>
</evidence>
<protein>
    <submittedName>
        <fullName evidence="2">Uncharacterized protein DUF3253</fullName>
    </submittedName>
</protein>
<keyword evidence="3" id="KW-1185">Reference proteome</keyword>
<dbReference type="Gene3D" id="1.10.10.10">
    <property type="entry name" value="Winged helix-like DNA-binding domain superfamily/Winged helix DNA-binding domain"/>
    <property type="match status" value="1"/>
</dbReference>
<reference evidence="2 3" key="1">
    <citation type="submission" date="2018-06" db="EMBL/GenBank/DDBJ databases">
        <title>Genomic Encyclopedia of Type Strains, Phase IV (KMG-IV): sequencing the most valuable type-strain genomes for metagenomic binning, comparative biology and taxonomic classification.</title>
        <authorList>
            <person name="Goeker M."/>
        </authorList>
    </citation>
    <scope>NUCLEOTIDE SEQUENCE [LARGE SCALE GENOMIC DNA]</scope>
    <source>
        <strain evidence="2 3">DSM 45521</strain>
    </source>
</reference>
<proteinExistence type="predicted"/>
<dbReference type="Proteomes" id="UP000247591">
    <property type="component" value="Unassembled WGS sequence"/>
</dbReference>
<sequence>MALRVGLGDTGGMASGAEKKPSSAELTEKIRELLSARSSDSSICPSDVARAMSPDDWRPLMDPVREAAGAMVDAGEVDITQKGEVVDLATVRGPIRIRWAR</sequence>
<feature type="region of interest" description="Disordered" evidence="1">
    <location>
        <begin position="37"/>
        <end position="57"/>
    </location>
</feature>
<dbReference type="InterPro" id="IPR036388">
    <property type="entry name" value="WH-like_DNA-bd_sf"/>
</dbReference>
<dbReference type="SUPFAM" id="SSF46785">
    <property type="entry name" value="Winged helix' DNA-binding domain"/>
    <property type="match status" value="1"/>
</dbReference>
<evidence type="ECO:0000256" key="1">
    <source>
        <dbReference type="SAM" id="MobiDB-lite"/>
    </source>
</evidence>
<name>A0A318RRC5_WILLI</name>
<dbReference type="Pfam" id="PF11625">
    <property type="entry name" value="DUF3253"/>
    <property type="match status" value="1"/>
</dbReference>
<dbReference type="InterPro" id="IPR021660">
    <property type="entry name" value="DUF3253"/>
</dbReference>
<evidence type="ECO:0000313" key="2">
    <source>
        <dbReference type="EMBL" id="PYE19474.1"/>
    </source>
</evidence>
<accession>A0A318RRC5</accession>
<gene>
    <name evidence="2" type="ORF">DFR67_103387</name>
</gene>
<dbReference type="AlphaFoldDB" id="A0A318RRC5"/>
<feature type="region of interest" description="Disordered" evidence="1">
    <location>
        <begin position="1"/>
        <end position="25"/>
    </location>
</feature>